<evidence type="ECO:0000256" key="18">
    <source>
        <dbReference type="ARBA" id="ARBA00023278"/>
    </source>
</evidence>
<evidence type="ECO:0000256" key="21">
    <source>
        <dbReference type="RuleBase" id="RU000532"/>
    </source>
</evidence>
<dbReference type="GO" id="GO:0004618">
    <property type="term" value="F:phosphoglycerate kinase activity"/>
    <property type="evidence" value="ECO:0007669"/>
    <property type="project" value="UniProtKB-EC"/>
</dbReference>
<keyword evidence="16" id="KW-0496">Mitochondrion</keyword>
<accession>A6IEF0</accession>
<protein>
    <recommendedName>
        <fullName evidence="21">Phosphoglycerate kinase</fullName>
        <ecNumber evidence="21">2.7.2.3</ecNumber>
    </recommendedName>
</protein>
<evidence type="ECO:0000256" key="15">
    <source>
        <dbReference type="ARBA" id="ARBA00022990"/>
    </source>
</evidence>
<organism evidence="23 24">
    <name type="scientific">Rattus norvegicus</name>
    <name type="common">Rat</name>
    <dbReference type="NCBI Taxonomy" id="10116"/>
    <lineage>
        <taxon>Eukaryota</taxon>
        <taxon>Metazoa</taxon>
        <taxon>Chordata</taxon>
        <taxon>Craniata</taxon>
        <taxon>Vertebrata</taxon>
        <taxon>Euteleostomi</taxon>
        <taxon>Mammalia</taxon>
        <taxon>Eutheria</taxon>
        <taxon>Euarchontoglires</taxon>
        <taxon>Glires</taxon>
        <taxon>Rodentia</taxon>
        <taxon>Myomorpha</taxon>
        <taxon>Muroidea</taxon>
        <taxon>Muridae</taxon>
        <taxon>Murinae</taxon>
        <taxon>Rattus</taxon>
    </lineage>
</organism>
<dbReference type="GO" id="GO:0046872">
    <property type="term" value="F:metal ion binding"/>
    <property type="evidence" value="ECO:0007669"/>
    <property type="project" value="UniProtKB-KW"/>
</dbReference>
<evidence type="ECO:0000256" key="6">
    <source>
        <dbReference type="ARBA" id="ARBA00008982"/>
    </source>
</evidence>
<evidence type="ECO:0000256" key="12">
    <source>
        <dbReference type="ARBA" id="ARBA00022777"/>
    </source>
</evidence>
<reference evidence="24" key="1">
    <citation type="submission" date="2005-09" db="EMBL/GenBank/DDBJ databases">
        <authorList>
            <person name="Mural R.J."/>
            <person name="Li P.W."/>
            <person name="Adams M.D."/>
            <person name="Amanatides P.G."/>
            <person name="Baden-Tillson H."/>
            <person name="Barnstead M."/>
            <person name="Chin S.H."/>
            <person name="Dew I."/>
            <person name="Evans C.A."/>
            <person name="Ferriera S."/>
            <person name="Flanigan M."/>
            <person name="Fosler C."/>
            <person name="Glodek A."/>
            <person name="Gu Z."/>
            <person name="Holt R.A."/>
            <person name="Jennings D."/>
            <person name="Kraft C.L."/>
            <person name="Lu F."/>
            <person name="Nguyen T."/>
            <person name="Nusskern D.R."/>
            <person name="Pfannkoch C.M."/>
            <person name="Sitter C."/>
            <person name="Sutton G.G."/>
            <person name="Venter J.C."/>
            <person name="Wang Z."/>
            <person name="Woodage T."/>
            <person name="Zheng X.H."/>
            <person name="Zhong F."/>
        </authorList>
    </citation>
    <scope>NUCLEOTIDE SEQUENCE [LARGE SCALE GENOMIC DNA]</scope>
    <source>
        <strain>BN</strain>
        <strain evidence="24">Sprague-Dawley</strain>
    </source>
</reference>
<evidence type="ECO:0000256" key="14">
    <source>
        <dbReference type="ARBA" id="ARBA00022842"/>
    </source>
</evidence>
<proteinExistence type="inferred from homology"/>
<dbReference type="EMBL" id="CH473959">
    <property type="protein sequence ID" value="EDM15237.1"/>
    <property type="molecule type" value="Genomic_DNA"/>
</dbReference>
<keyword evidence="7" id="KW-0963">Cytoplasm</keyword>
<keyword evidence="17" id="KW-0324">Glycolysis</keyword>
<dbReference type="PANTHER" id="PTHR11406">
    <property type="entry name" value="PHOSPHOGLYCERATE KINASE"/>
    <property type="match status" value="1"/>
</dbReference>
<comment type="catalytic activity">
    <reaction evidence="19">
        <text>L-seryl-[protein] + ATP = O-phospho-L-seryl-[protein] + ADP + H(+)</text>
        <dbReference type="Rhea" id="RHEA:17989"/>
        <dbReference type="Rhea" id="RHEA-COMP:9863"/>
        <dbReference type="Rhea" id="RHEA-COMP:11604"/>
        <dbReference type="ChEBI" id="CHEBI:15378"/>
        <dbReference type="ChEBI" id="CHEBI:29999"/>
        <dbReference type="ChEBI" id="CHEBI:30616"/>
        <dbReference type="ChEBI" id="CHEBI:83421"/>
        <dbReference type="ChEBI" id="CHEBI:456216"/>
        <dbReference type="EC" id="2.7.11.1"/>
    </reaction>
</comment>
<dbReference type="PANTHER" id="PTHR11406:SF14">
    <property type="entry name" value="PHOSPHOGLYCERATE KINASE 1"/>
    <property type="match status" value="1"/>
</dbReference>
<evidence type="ECO:0000256" key="16">
    <source>
        <dbReference type="ARBA" id="ARBA00023128"/>
    </source>
</evidence>
<evidence type="ECO:0000256" key="11">
    <source>
        <dbReference type="ARBA" id="ARBA00022741"/>
    </source>
</evidence>
<keyword evidence="12 21" id="KW-0418">Kinase</keyword>
<evidence type="ECO:0000256" key="7">
    <source>
        <dbReference type="ARBA" id="ARBA00022490"/>
    </source>
</evidence>
<feature type="compositionally biased region" description="Polar residues" evidence="22">
    <location>
        <begin position="155"/>
        <end position="164"/>
    </location>
</feature>
<dbReference type="Pfam" id="PF00162">
    <property type="entry name" value="PGK"/>
    <property type="match status" value="1"/>
</dbReference>
<sequence>MLLSNKLALDKQDVKGKWIIMRLDLGVSVKNNQITNHQRIEVAVPSITFCLDVEPSCPYEPPDGVPMGDKYSLEAVATELESLLGMNVLFLKDCVGPEVEKACANPAAGSTILLENLHSRLEEEGRGKTASGSKARAKPYKLDDFQAPLSKGGASVNNALGTAR</sequence>
<comment type="similarity">
    <text evidence="6 21">Belongs to the phosphoglycerate kinase family.</text>
</comment>
<evidence type="ECO:0000256" key="4">
    <source>
        <dbReference type="ARBA" id="ARBA00004514"/>
    </source>
</evidence>
<comment type="catalytic activity">
    <reaction evidence="1 21">
        <text>(2R)-3-phosphoglycerate + ATP = (2R)-3-phospho-glyceroyl phosphate + ADP</text>
        <dbReference type="Rhea" id="RHEA:14801"/>
        <dbReference type="ChEBI" id="CHEBI:30616"/>
        <dbReference type="ChEBI" id="CHEBI:57604"/>
        <dbReference type="ChEBI" id="CHEBI:58272"/>
        <dbReference type="ChEBI" id="CHEBI:456216"/>
        <dbReference type="EC" id="2.7.2.3"/>
    </reaction>
</comment>
<evidence type="ECO:0000313" key="23">
    <source>
        <dbReference type="EMBL" id="EDM15237.1"/>
    </source>
</evidence>
<dbReference type="EC" id="2.7.2.3" evidence="21"/>
<comment type="subcellular location">
    <subcellularLocation>
        <location evidence="4">Cytoplasm</location>
        <location evidence="4">Cytosol</location>
    </subcellularLocation>
    <subcellularLocation>
        <location evidence="3">Mitochondrion matrix</location>
    </subcellularLocation>
</comment>
<dbReference type="Gene3D" id="3.40.50.1260">
    <property type="entry name" value="Phosphoglycerate kinase, N-terminal domain"/>
    <property type="match status" value="2"/>
</dbReference>
<keyword evidence="15" id="KW-0007">Acetylation</keyword>
<dbReference type="GO" id="GO:0005759">
    <property type="term" value="C:mitochondrial matrix"/>
    <property type="evidence" value="ECO:0007669"/>
    <property type="project" value="UniProtKB-SubCell"/>
</dbReference>
<comment type="pathway">
    <text evidence="5 21">Carbohydrate degradation; glycolysis; pyruvate from D-glyceraldehyde 3-phosphate: step 2/5.</text>
</comment>
<keyword evidence="8" id="KW-0597">Phosphoprotein</keyword>
<keyword evidence="10" id="KW-0479">Metal-binding</keyword>
<dbReference type="SUPFAM" id="SSF53748">
    <property type="entry name" value="Phosphoglycerate kinase"/>
    <property type="match status" value="1"/>
</dbReference>
<dbReference type="PRINTS" id="PR00477">
    <property type="entry name" value="PHGLYCKINASE"/>
</dbReference>
<evidence type="ECO:0000256" key="20">
    <source>
        <dbReference type="ARBA" id="ARBA00050004"/>
    </source>
</evidence>
<evidence type="ECO:0000256" key="19">
    <source>
        <dbReference type="ARBA" id="ARBA00048679"/>
    </source>
</evidence>
<comment type="subunit">
    <text evidence="20">Monomer. Interacts with kinase MAPK1/ERK2; the interaction is direct, occurs under hypoxic conditions, and promotes its interaction with PIN1. Interacts with peptidyl-prolyl cis-trans isomerase PIN1; the interaction is direct, occurs under hypoxic conditions, and targets the protein to the mitochondrion by promoting interactions with the TOM complex. Interacts with mitochondrial circRNA mcPGK1 (via its 2nd stem-loop); the interaction is direct and targets the protein to the mitochondrion by promoting interactions with the TOM complex. Interacts with pyruvate dehydrogenase kinase PDK1; the interaction is direct, occurs under hypoxic conditions and leads to PDK1-mediated inhibition of pyruvate dehydrogenase complex activity.</text>
</comment>
<keyword evidence="14" id="KW-0460">Magnesium</keyword>
<comment type="cofactor">
    <cofactor evidence="2">
        <name>Mg(2+)</name>
        <dbReference type="ChEBI" id="CHEBI:18420"/>
    </cofactor>
</comment>
<evidence type="ECO:0000256" key="13">
    <source>
        <dbReference type="ARBA" id="ARBA00022840"/>
    </source>
</evidence>
<evidence type="ECO:0000256" key="1">
    <source>
        <dbReference type="ARBA" id="ARBA00000642"/>
    </source>
</evidence>
<keyword evidence="13" id="KW-0067">ATP-binding</keyword>
<keyword evidence="11" id="KW-0547">Nucleotide-binding</keyword>
<evidence type="ECO:0000313" key="24">
    <source>
        <dbReference type="Proteomes" id="UP000234681"/>
    </source>
</evidence>
<evidence type="ECO:0000256" key="10">
    <source>
        <dbReference type="ARBA" id="ARBA00022723"/>
    </source>
</evidence>
<dbReference type="Proteomes" id="UP000234681">
    <property type="component" value="Chromosome 4"/>
</dbReference>
<evidence type="ECO:0000256" key="2">
    <source>
        <dbReference type="ARBA" id="ARBA00001946"/>
    </source>
</evidence>
<dbReference type="InterPro" id="IPR001576">
    <property type="entry name" value="Phosphoglycerate_kinase"/>
</dbReference>
<dbReference type="InterPro" id="IPR015824">
    <property type="entry name" value="Phosphoglycerate_kinase_N"/>
</dbReference>
<dbReference type="GO" id="GO:0004674">
    <property type="term" value="F:protein serine/threonine kinase activity"/>
    <property type="evidence" value="ECO:0007669"/>
    <property type="project" value="UniProtKB-EC"/>
</dbReference>
<feature type="region of interest" description="Disordered" evidence="22">
    <location>
        <begin position="123"/>
        <end position="164"/>
    </location>
</feature>
<keyword evidence="18" id="KW-0379">Hydroxylation</keyword>
<evidence type="ECO:0000256" key="17">
    <source>
        <dbReference type="ARBA" id="ARBA00023152"/>
    </source>
</evidence>
<gene>
    <name evidence="23" type="ORF">rCG_27949</name>
</gene>
<keyword evidence="9 21" id="KW-0808">Transferase</keyword>
<dbReference type="GO" id="GO:0005829">
    <property type="term" value="C:cytosol"/>
    <property type="evidence" value="ECO:0007669"/>
    <property type="project" value="UniProtKB-SubCell"/>
</dbReference>
<evidence type="ECO:0000256" key="22">
    <source>
        <dbReference type="SAM" id="MobiDB-lite"/>
    </source>
</evidence>
<evidence type="ECO:0000256" key="9">
    <source>
        <dbReference type="ARBA" id="ARBA00022679"/>
    </source>
</evidence>
<dbReference type="AlphaFoldDB" id="A6IEF0"/>
<dbReference type="GO" id="GO:0006096">
    <property type="term" value="P:glycolytic process"/>
    <property type="evidence" value="ECO:0007669"/>
    <property type="project" value="UniProtKB-KW"/>
</dbReference>
<evidence type="ECO:0000256" key="8">
    <source>
        <dbReference type="ARBA" id="ARBA00022553"/>
    </source>
</evidence>
<dbReference type="InterPro" id="IPR036043">
    <property type="entry name" value="Phosphoglycerate_kinase_sf"/>
</dbReference>
<evidence type="ECO:0000256" key="3">
    <source>
        <dbReference type="ARBA" id="ARBA00004305"/>
    </source>
</evidence>
<name>A6IEF0_RAT</name>
<dbReference type="GO" id="GO:0005524">
    <property type="term" value="F:ATP binding"/>
    <property type="evidence" value="ECO:0007669"/>
    <property type="project" value="UniProtKB-KW"/>
</dbReference>
<evidence type="ECO:0000256" key="5">
    <source>
        <dbReference type="ARBA" id="ARBA00004838"/>
    </source>
</evidence>